<dbReference type="eggNOG" id="COG2850">
    <property type="taxonomic scope" value="Bacteria"/>
</dbReference>
<protein>
    <submittedName>
        <fullName evidence="2">JmjC domain protein</fullName>
    </submittedName>
</protein>
<dbReference type="Proteomes" id="UP000002945">
    <property type="component" value="Unassembled WGS sequence"/>
</dbReference>
<dbReference type="InterPro" id="IPR003347">
    <property type="entry name" value="JmjC_dom"/>
</dbReference>
<dbReference type="EMBL" id="ABIB01000001">
    <property type="protein sequence ID" value="EDP98510.1"/>
    <property type="molecule type" value="Genomic_DNA"/>
</dbReference>
<dbReference type="STRING" id="391587.KAOT1_14872"/>
<name>A9DL92_9FLAO</name>
<dbReference type="HOGENOM" id="CLU_016785_3_3_10"/>
<dbReference type="Pfam" id="PF13621">
    <property type="entry name" value="Cupin_8"/>
    <property type="match status" value="1"/>
</dbReference>
<comment type="caution">
    <text evidence="2">The sequence shown here is derived from an EMBL/GenBank/DDBJ whole genome shotgun (WGS) entry which is preliminary data.</text>
</comment>
<dbReference type="PANTHER" id="PTHR12461">
    <property type="entry name" value="HYPOXIA-INDUCIBLE FACTOR 1 ALPHA INHIBITOR-RELATED"/>
    <property type="match status" value="1"/>
</dbReference>
<proteinExistence type="predicted"/>
<keyword evidence="3" id="KW-1185">Reference proteome</keyword>
<accession>A9DL92</accession>
<dbReference type="SUPFAM" id="SSF51197">
    <property type="entry name" value="Clavaminate synthase-like"/>
    <property type="match status" value="1"/>
</dbReference>
<evidence type="ECO:0000259" key="1">
    <source>
        <dbReference type="PROSITE" id="PS51184"/>
    </source>
</evidence>
<dbReference type="RefSeq" id="WP_007095521.1">
    <property type="nucleotide sequence ID" value="NZ_CP142125.1"/>
</dbReference>
<dbReference type="OrthoDB" id="2942327at2"/>
<dbReference type="InterPro" id="IPR041667">
    <property type="entry name" value="Cupin_8"/>
</dbReference>
<dbReference type="PANTHER" id="PTHR12461:SF105">
    <property type="entry name" value="HYPOXIA-INDUCIBLE FACTOR 1-ALPHA INHIBITOR"/>
    <property type="match status" value="1"/>
</dbReference>
<dbReference type="SMART" id="SM00558">
    <property type="entry name" value="JmjC"/>
    <property type="match status" value="1"/>
</dbReference>
<evidence type="ECO:0000313" key="2">
    <source>
        <dbReference type="EMBL" id="EDP98510.1"/>
    </source>
</evidence>
<dbReference type="AlphaFoldDB" id="A9DL92"/>
<gene>
    <name evidence="2" type="ORF">KAOT1_14872</name>
</gene>
<dbReference type="PROSITE" id="PS51184">
    <property type="entry name" value="JMJC"/>
    <property type="match status" value="1"/>
</dbReference>
<organism evidence="2 3">
    <name type="scientific">Kordia algicida OT-1</name>
    <dbReference type="NCBI Taxonomy" id="391587"/>
    <lineage>
        <taxon>Bacteria</taxon>
        <taxon>Pseudomonadati</taxon>
        <taxon>Bacteroidota</taxon>
        <taxon>Flavobacteriia</taxon>
        <taxon>Flavobacteriales</taxon>
        <taxon>Flavobacteriaceae</taxon>
        <taxon>Kordia</taxon>
    </lineage>
</organism>
<dbReference type="Gene3D" id="2.60.120.650">
    <property type="entry name" value="Cupin"/>
    <property type="match status" value="1"/>
</dbReference>
<evidence type="ECO:0000313" key="3">
    <source>
        <dbReference type="Proteomes" id="UP000002945"/>
    </source>
</evidence>
<reference evidence="2 3" key="1">
    <citation type="journal article" date="2011" name="J. Bacteriol.">
        <title>Genome sequence of the algicidal bacterium Kordia algicida OT-1.</title>
        <authorList>
            <person name="Lee H.S."/>
            <person name="Kang S.G."/>
            <person name="Kwon K.K."/>
            <person name="Lee J.H."/>
            <person name="Kim S.J."/>
        </authorList>
    </citation>
    <scope>NUCLEOTIDE SEQUENCE [LARGE SCALE GENOMIC DNA]</scope>
    <source>
        <strain evidence="2 3">OT-1</strain>
    </source>
</reference>
<feature type="domain" description="JmjC" evidence="1">
    <location>
        <begin position="96"/>
        <end position="256"/>
    </location>
</feature>
<sequence>MKLNLQEIPRVKTITKEDFIKNYFKPQKPVVIERFIEDWPAYNKWSLEYMKEVAGDKEVPLYDDRPVDYKDGFNEPHAKMKMAEYVDLLKREPTKYRIFLWNILKEVPSLQDDFSYPDFGLKLMKSLPMLFFGGTNSHTFMHYDIDLANIFHFHFEGKKQCILFDQKQNDFLYKIPHSLIVREDIDFSNPDFEKWPALQKAKGYITNLEHGNILYMPEGYWHYMKYLTPGFSMSLRAIARNPKNFGKAVYNLFVMRHYDNLMRRMKGQKWIDWKNEQAILRTHRKNKIF</sequence>